<dbReference type="Gene3D" id="3.40.366.10">
    <property type="entry name" value="Malonyl-Coenzyme A Acyl Carrier Protein, domain 2"/>
    <property type="match status" value="1"/>
</dbReference>
<dbReference type="Proteomes" id="UP000198660">
    <property type="component" value="Unassembled WGS sequence"/>
</dbReference>
<evidence type="ECO:0000256" key="2">
    <source>
        <dbReference type="ARBA" id="ARBA00022553"/>
    </source>
</evidence>
<dbReference type="PANTHER" id="PTHR43775:SF37">
    <property type="entry name" value="SI:DKEY-61P9.11"/>
    <property type="match status" value="1"/>
</dbReference>
<dbReference type="EMBL" id="FPAA01000002">
    <property type="protein sequence ID" value="SFS42566.1"/>
    <property type="molecule type" value="Genomic_DNA"/>
</dbReference>
<dbReference type="Pfam" id="PF00698">
    <property type="entry name" value="Acyl_transf_1"/>
    <property type="match status" value="1"/>
</dbReference>
<dbReference type="GO" id="GO:0006633">
    <property type="term" value="P:fatty acid biosynthetic process"/>
    <property type="evidence" value="ECO:0007669"/>
    <property type="project" value="TreeGrafter"/>
</dbReference>
<dbReference type="GO" id="GO:0004312">
    <property type="term" value="F:fatty acid synthase activity"/>
    <property type="evidence" value="ECO:0007669"/>
    <property type="project" value="TreeGrafter"/>
</dbReference>
<evidence type="ECO:0000256" key="1">
    <source>
        <dbReference type="ARBA" id="ARBA00022450"/>
    </source>
</evidence>
<dbReference type="SMART" id="SM00827">
    <property type="entry name" value="PKS_AT"/>
    <property type="match status" value="1"/>
</dbReference>
<dbReference type="InterPro" id="IPR016036">
    <property type="entry name" value="Malonyl_transacylase_ACP-bd"/>
</dbReference>
<keyword evidence="2" id="KW-0597">Phosphoprotein</keyword>
<accession>A0A1I6PQV5</accession>
<keyword evidence="5" id="KW-1185">Reference proteome</keyword>
<keyword evidence="4" id="KW-0012">Acyltransferase</keyword>
<gene>
    <name evidence="4" type="ORF">SAMN05444972_10273</name>
</gene>
<keyword evidence="1" id="KW-0596">Phosphopantetheine</keyword>
<dbReference type="InterPro" id="IPR016035">
    <property type="entry name" value="Acyl_Trfase/lysoPLipase"/>
</dbReference>
<dbReference type="InterPro" id="IPR001227">
    <property type="entry name" value="Ac_transferase_dom_sf"/>
</dbReference>
<dbReference type="SUPFAM" id="SSF52151">
    <property type="entry name" value="FabD/lysophospholipase-like"/>
    <property type="match status" value="1"/>
</dbReference>
<feature type="domain" description="Malonyl-CoA:ACP transacylase (MAT)" evidence="3">
    <location>
        <begin position="3"/>
        <end position="295"/>
    </location>
</feature>
<evidence type="ECO:0000313" key="5">
    <source>
        <dbReference type="Proteomes" id="UP000198660"/>
    </source>
</evidence>
<dbReference type="PANTHER" id="PTHR43775">
    <property type="entry name" value="FATTY ACID SYNTHASE"/>
    <property type="match status" value="1"/>
</dbReference>
<reference evidence="5" key="1">
    <citation type="submission" date="2016-10" db="EMBL/GenBank/DDBJ databases">
        <authorList>
            <person name="Varghese N."/>
            <person name="Submissions S."/>
        </authorList>
    </citation>
    <scope>NUCLEOTIDE SEQUENCE [LARGE SCALE GENOMIC DNA]</scope>
    <source>
        <strain evidence="5">DSM 45789</strain>
    </source>
</reference>
<dbReference type="InterPro" id="IPR050091">
    <property type="entry name" value="PKS_NRPS_Biosynth_Enz"/>
</dbReference>
<evidence type="ECO:0000313" key="4">
    <source>
        <dbReference type="EMBL" id="SFS42566.1"/>
    </source>
</evidence>
<keyword evidence="4" id="KW-0808">Transferase</keyword>
<name>A0A1I6PQV5_9BACL</name>
<protein>
    <submittedName>
        <fullName evidence="4">Bacillaene synthase trans-acting acyltransferase/trans-AT polyketide synthase, acyltransferase and oxidoreductase domain-containing protein</fullName>
    </submittedName>
</protein>
<dbReference type="SUPFAM" id="SSF55048">
    <property type="entry name" value="Probable ACP-binding domain of malonyl-CoA ACP transacylase"/>
    <property type="match status" value="1"/>
</dbReference>
<proteinExistence type="predicted"/>
<evidence type="ECO:0000259" key="3">
    <source>
        <dbReference type="SMART" id="SM00827"/>
    </source>
</evidence>
<dbReference type="AlphaFoldDB" id="A0A1I6PQV5"/>
<sequence length="313" mass="35524">MFLFSGQGSQYYQMGQQLFEQNENFRSWMVTLDQVAQRILNESILNKIYDDKEKGLAFDRTLYTHPAIFMVEYALARTLITEGIMPDVVLGCSLGEFAAATIAGVIHMEEALELVIHQALLFERKCEPGSMLAVLHEIPLLHEIQAKYPMIEPVAVNYDAHFVVSGSKGDIHALYTDLKNKNILCDPLPVSFAFHSSLINEIANDYKKMLQKKNFLSPNIPMMSSVDGNFVNKLSDDYFWQVVRKPIQFAKALQPLDRVSHRHYIDCGPGGTLANFTRRNIKSDATCHAIVTPFNQEINNLSRISEWYASINL</sequence>
<organism evidence="4 5">
    <name type="scientific">Marininema halotolerans</name>
    <dbReference type="NCBI Taxonomy" id="1155944"/>
    <lineage>
        <taxon>Bacteria</taxon>
        <taxon>Bacillati</taxon>
        <taxon>Bacillota</taxon>
        <taxon>Bacilli</taxon>
        <taxon>Bacillales</taxon>
        <taxon>Thermoactinomycetaceae</taxon>
        <taxon>Marininema</taxon>
    </lineage>
</organism>
<dbReference type="InterPro" id="IPR014043">
    <property type="entry name" value="Acyl_transferase_dom"/>
</dbReference>